<dbReference type="Proteomes" id="UP000245712">
    <property type="component" value="Unassembled WGS sequence"/>
</dbReference>
<proteinExistence type="predicted"/>
<accession>A0ABX5K8V3</accession>
<evidence type="ECO:0000313" key="2">
    <source>
        <dbReference type="Proteomes" id="UP000245712"/>
    </source>
</evidence>
<organism evidence="1 2">
    <name type="scientific">Paraburkholderia unamae</name>
    <dbReference type="NCBI Taxonomy" id="219649"/>
    <lineage>
        <taxon>Bacteria</taxon>
        <taxon>Pseudomonadati</taxon>
        <taxon>Pseudomonadota</taxon>
        <taxon>Betaproteobacteria</taxon>
        <taxon>Burkholderiales</taxon>
        <taxon>Burkholderiaceae</taxon>
        <taxon>Paraburkholderia</taxon>
    </lineage>
</organism>
<evidence type="ECO:0008006" key="3">
    <source>
        <dbReference type="Google" id="ProtNLM"/>
    </source>
</evidence>
<gene>
    <name evidence="1" type="ORF">C7402_14935</name>
</gene>
<protein>
    <recommendedName>
        <fullName evidence="3">Lipoprotein</fullName>
    </recommendedName>
</protein>
<reference evidence="1 2" key="1">
    <citation type="submission" date="2018-05" db="EMBL/GenBank/DDBJ databases">
        <title>Genomic Encyclopedia of Type Strains, Phase IV (KMG-V): Genome sequencing to study the core and pangenomes of soil and plant-associated prokaryotes.</title>
        <authorList>
            <person name="Whitman W."/>
        </authorList>
    </citation>
    <scope>NUCLEOTIDE SEQUENCE [LARGE SCALE GENOMIC DNA]</scope>
    <source>
        <strain evidence="1 2">SCZa-39</strain>
    </source>
</reference>
<evidence type="ECO:0000313" key="1">
    <source>
        <dbReference type="EMBL" id="PVX60011.1"/>
    </source>
</evidence>
<comment type="caution">
    <text evidence="1">The sequence shown here is derived from an EMBL/GenBank/DDBJ whole genome shotgun (WGS) entry which is preliminary data.</text>
</comment>
<name>A0ABX5K8V3_9BURK</name>
<sequence length="368" mass="39611">MSERRNPITSHSVRRFPSLTGLLLAKTRQALQPCRRRPPTTSSCTVALAAGVALALAACAPATPSQSQSLEPEVANLTPLASQLYTGHDQGGAYYSLHVKATFAIDAPGKLRLLDLRSSEPVPGAADMQGETMSTACEPFGAVVNQRTTWFPYTGVFVRGGTLAAVSSRGGNIGIKSLSARNDGAMIYTGHDADETEFFYAPCVGAQRVTRGWRTQRYIPDGALLRVRADAGTRVDLQLPQRFVPYVLLRYRSGAVIPVPTRMVLATVDLSNRRVVLQYESTFAAAVPIRKIEMRLITPGGLPSSGETAARYQERTQAMLQDLAACPPPHAHAIEACATPTRMPNPLIYYSSAELASQRQTAAAKTSP</sequence>
<keyword evidence="2" id="KW-1185">Reference proteome</keyword>
<dbReference type="EMBL" id="QEOB01000049">
    <property type="protein sequence ID" value="PVX60011.1"/>
    <property type="molecule type" value="Genomic_DNA"/>
</dbReference>